<feature type="compositionally biased region" description="Basic and acidic residues" evidence="6">
    <location>
        <begin position="567"/>
        <end position="610"/>
    </location>
</feature>
<dbReference type="InterPro" id="IPR015633">
    <property type="entry name" value="E2F"/>
</dbReference>
<organism evidence="8 9">
    <name type="scientific">Nitzschia inconspicua</name>
    <dbReference type="NCBI Taxonomy" id="303405"/>
    <lineage>
        <taxon>Eukaryota</taxon>
        <taxon>Sar</taxon>
        <taxon>Stramenopiles</taxon>
        <taxon>Ochrophyta</taxon>
        <taxon>Bacillariophyta</taxon>
        <taxon>Bacillariophyceae</taxon>
        <taxon>Bacillariophycidae</taxon>
        <taxon>Bacillariales</taxon>
        <taxon>Bacillariaceae</taxon>
        <taxon>Nitzschia</taxon>
    </lineage>
</organism>
<dbReference type="AlphaFoldDB" id="A0A9K3L4U3"/>
<dbReference type="Pfam" id="PF16421">
    <property type="entry name" value="E2F_CC-MB"/>
    <property type="match status" value="1"/>
</dbReference>
<feature type="compositionally biased region" description="Basic and acidic residues" evidence="6">
    <location>
        <begin position="514"/>
        <end position="542"/>
    </location>
</feature>
<name>A0A9K3L4U3_9STRA</name>
<feature type="region of interest" description="Disordered" evidence="6">
    <location>
        <begin position="461"/>
        <end position="722"/>
    </location>
</feature>
<protein>
    <submittedName>
        <fullName evidence="8">E2F/DP family winged-helix DNA-binding domain containing protein</fullName>
    </submittedName>
</protein>
<evidence type="ECO:0000256" key="3">
    <source>
        <dbReference type="ARBA" id="ARBA00023125"/>
    </source>
</evidence>
<dbReference type="OrthoDB" id="48817at2759"/>
<evidence type="ECO:0000313" key="8">
    <source>
        <dbReference type="EMBL" id="KAG7355745.1"/>
    </source>
</evidence>
<dbReference type="EMBL" id="JAGRRH010000015">
    <property type="protein sequence ID" value="KAG7355745.1"/>
    <property type="molecule type" value="Genomic_DNA"/>
</dbReference>
<dbReference type="SMART" id="SM01372">
    <property type="entry name" value="E2F_TDP"/>
    <property type="match status" value="1"/>
</dbReference>
<evidence type="ECO:0000313" key="9">
    <source>
        <dbReference type="Proteomes" id="UP000693970"/>
    </source>
</evidence>
<feature type="compositionally biased region" description="Basic and acidic residues" evidence="6">
    <location>
        <begin position="489"/>
        <end position="499"/>
    </location>
</feature>
<reference evidence="8" key="1">
    <citation type="journal article" date="2021" name="Sci. Rep.">
        <title>Diploid genomic architecture of Nitzschia inconspicua, an elite biomass production diatom.</title>
        <authorList>
            <person name="Oliver A."/>
            <person name="Podell S."/>
            <person name="Pinowska A."/>
            <person name="Traller J.C."/>
            <person name="Smith S.R."/>
            <person name="McClure R."/>
            <person name="Beliaev A."/>
            <person name="Bohutskyi P."/>
            <person name="Hill E.A."/>
            <person name="Rabines A."/>
            <person name="Zheng H."/>
            <person name="Allen L.Z."/>
            <person name="Kuo A."/>
            <person name="Grigoriev I.V."/>
            <person name="Allen A.E."/>
            <person name="Hazlebeck D."/>
            <person name="Allen E.E."/>
        </authorList>
    </citation>
    <scope>NUCLEOTIDE SEQUENCE</scope>
    <source>
        <strain evidence="8">Hildebrandi</strain>
    </source>
</reference>
<feature type="compositionally biased region" description="Basic residues" evidence="6">
    <location>
        <begin position="711"/>
        <end position="722"/>
    </location>
</feature>
<feature type="compositionally biased region" description="Basic and acidic residues" evidence="6">
    <location>
        <begin position="693"/>
        <end position="702"/>
    </location>
</feature>
<gene>
    <name evidence="8" type="ORF">IV203_000431</name>
</gene>
<keyword evidence="4 5" id="KW-0804">Transcription</keyword>
<feature type="compositionally biased region" description="Low complexity" evidence="6">
    <location>
        <begin position="141"/>
        <end position="155"/>
    </location>
</feature>
<evidence type="ECO:0000259" key="7">
    <source>
        <dbReference type="SMART" id="SM01372"/>
    </source>
</evidence>
<dbReference type="GO" id="GO:0090575">
    <property type="term" value="C:RNA polymerase II transcription regulator complex"/>
    <property type="evidence" value="ECO:0007669"/>
    <property type="project" value="TreeGrafter"/>
</dbReference>
<dbReference type="GO" id="GO:0000981">
    <property type="term" value="F:DNA-binding transcription factor activity, RNA polymerase II-specific"/>
    <property type="evidence" value="ECO:0007669"/>
    <property type="project" value="TreeGrafter"/>
</dbReference>
<sequence>MSDRKTPASNETDGDEEGSHQHYHPQSENSYPSDHHYPYSTPHMATAYSYPPAHSGHYYPPYNHHQHSFGSRNESAMMEGTPNHQHPDYHPSLHNHGHHRYPPHAGGRRPAVTPDGQHMMPPPTHHYSSYPHHHYHHHSSPESAYASPSPSSSSAKRQAPLTPGSLTPNKRTRTAAPSVAKDDSSVASGRSRQPLPSPIPSGRAGTPSSLSHPSRYDSSLGLLTKKFVQILRSSPDNSLDLNRAASELGVQKRRIYDITNVLEGIGLLVKRGKNHVSWNENPPETAAQAVAEGIISERGKADSDSDGIPSPPKLKPNKAPKNSAEYEEMRKKLEKLKEEERQVDKYLCYLKEQAAVYSGRQPPSRDQLGHLPPGVVNVPEHMYVTFEDITNMPSYKSETVIGIRAPTGTSLEVPDPDQGMKPGERRFEMYLSSKGTEHPGMRGSSAEKGEPINVYLVQPRADQQHRAAVEGRASEFTKDFDKGTSTPRPSKEDEDKQTAEAEGESPSQRSIHSPARDRSDRQYHHHSYDLPPPHHEHEHSYALHDPSWGPPPPYGYGYPPPGYYPPHGEHYYSHEHMESDERDGDDRGRDFHPPEVQRRDGVGGRGDAFRPRSSHHMYSPHEMGRTASSGGELPPPRPPSPSSHLLNMPLQSPHETFHHDPSPSGPGFTPPGGPRQSVRADDVEFPMPSLPTRGEERDEYRDQSWQPPHPKMNKKSRTRSHR</sequence>
<feature type="region of interest" description="Disordered" evidence="6">
    <location>
        <begin position="59"/>
        <end position="217"/>
    </location>
</feature>
<feature type="domain" description="E2F/DP family winged-helix DNA-binding" evidence="7">
    <location>
        <begin position="215"/>
        <end position="280"/>
    </location>
</feature>
<evidence type="ECO:0000256" key="4">
    <source>
        <dbReference type="ARBA" id="ARBA00023163"/>
    </source>
</evidence>
<dbReference type="GO" id="GO:0046983">
    <property type="term" value="F:protein dimerization activity"/>
    <property type="evidence" value="ECO:0007669"/>
    <property type="project" value="InterPro"/>
</dbReference>
<accession>A0A9K3L4U3</accession>
<feature type="compositionally biased region" description="Basic and acidic residues" evidence="6">
    <location>
        <begin position="462"/>
        <end position="482"/>
    </location>
</feature>
<dbReference type="InterPro" id="IPR003316">
    <property type="entry name" value="E2F_WHTH_DNA-bd_dom"/>
</dbReference>
<keyword evidence="5" id="KW-0539">Nucleus</keyword>
<dbReference type="PANTHER" id="PTHR12081:SF18">
    <property type="entry name" value="TRANSCRIPTION FACTOR E2F2-RELATED"/>
    <property type="match status" value="1"/>
</dbReference>
<evidence type="ECO:0000256" key="1">
    <source>
        <dbReference type="ARBA" id="ARBA00010940"/>
    </source>
</evidence>
<dbReference type="Proteomes" id="UP000693970">
    <property type="component" value="Unassembled WGS sequence"/>
</dbReference>
<feature type="compositionally biased region" description="Pro residues" evidence="6">
    <location>
        <begin position="548"/>
        <end position="564"/>
    </location>
</feature>
<dbReference type="FunFam" id="1.10.10.10:FF:000008">
    <property type="entry name" value="E2F transcription factor 1"/>
    <property type="match status" value="1"/>
</dbReference>
<comment type="subcellular location">
    <subcellularLocation>
        <location evidence="5">Nucleus</location>
    </subcellularLocation>
</comment>
<evidence type="ECO:0000256" key="2">
    <source>
        <dbReference type="ARBA" id="ARBA00023015"/>
    </source>
</evidence>
<keyword evidence="2 5" id="KW-0805">Transcription regulation</keyword>
<feature type="region of interest" description="Disordered" evidence="6">
    <location>
        <begin position="298"/>
        <end position="327"/>
    </location>
</feature>
<proteinExistence type="inferred from homology"/>
<keyword evidence="3 5" id="KW-0238">DNA-binding</keyword>
<comment type="caution">
    <text evidence="8">The sequence shown here is derived from an EMBL/GenBank/DDBJ whole genome shotgun (WGS) entry which is preliminary data.</text>
</comment>
<feature type="region of interest" description="Disordered" evidence="6">
    <location>
        <begin position="1"/>
        <end position="44"/>
    </location>
</feature>
<dbReference type="InterPro" id="IPR032198">
    <property type="entry name" value="E2F_CC-MB"/>
</dbReference>
<comment type="similarity">
    <text evidence="1 5">Belongs to the E2F/DP family.</text>
</comment>
<dbReference type="GO" id="GO:0000978">
    <property type="term" value="F:RNA polymerase II cis-regulatory region sequence-specific DNA binding"/>
    <property type="evidence" value="ECO:0007669"/>
    <property type="project" value="InterPro"/>
</dbReference>
<dbReference type="Pfam" id="PF02319">
    <property type="entry name" value="WHD_E2F_TDP"/>
    <property type="match status" value="1"/>
</dbReference>
<keyword evidence="9" id="KW-1185">Reference proteome</keyword>
<reference evidence="8" key="2">
    <citation type="submission" date="2021-04" db="EMBL/GenBank/DDBJ databases">
        <authorList>
            <person name="Podell S."/>
        </authorList>
    </citation>
    <scope>NUCLEOTIDE SEQUENCE</scope>
    <source>
        <strain evidence="8">Hildebrandi</strain>
    </source>
</reference>
<dbReference type="PANTHER" id="PTHR12081">
    <property type="entry name" value="TRANSCRIPTION FACTOR E2F"/>
    <property type="match status" value="1"/>
</dbReference>
<feature type="compositionally biased region" description="Basic residues" evidence="6">
    <location>
        <begin position="93"/>
        <end position="102"/>
    </location>
</feature>
<evidence type="ECO:0000256" key="6">
    <source>
        <dbReference type="SAM" id="MobiDB-lite"/>
    </source>
</evidence>
<evidence type="ECO:0000256" key="5">
    <source>
        <dbReference type="RuleBase" id="RU003796"/>
    </source>
</evidence>